<dbReference type="Proteomes" id="UP000694044">
    <property type="component" value="Unassembled WGS sequence"/>
</dbReference>
<organism evidence="1 2">
    <name type="scientific">Phytophthora pseudosyringae</name>
    <dbReference type="NCBI Taxonomy" id="221518"/>
    <lineage>
        <taxon>Eukaryota</taxon>
        <taxon>Sar</taxon>
        <taxon>Stramenopiles</taxon>
        <taxon>Oomycota</taxon>
        <taxon>Peronosporomycetes</taxon>
        <taxon>Peronosporales</taxon>
        <taxon>Peronosporaceae</taxon>
        <taxon>Phytophthora</taxon>
    </lineage>
</organism>
<dbReference type="AlphaFoldDB" id="A0A8T1W173"/>
<evidence type="ECO:0000313" key="2">
    <source>
        <dbReference type="Proteomes" id="UP000694044"/>
    </source>
</evidence>
<sequence>MWFNKTYLCLHSDKRHDIPPRFQVESAEKTLDSTCKLFGSYMQQMLDADTNTQFGERVRLQKYRSYLQTAYQTNVKRWVEECEDVRRQNAAPKVPVQDQINAFGEAKDCKTLAEFESIYVTRFKEKDKAYEAKVKEKEEQVSGERRFRQVFGLDSDSEDA</sequence>
<reference evidence="1" key="1">
    <citation type="submission" date="2021-02" db="EMBL/GenBank/DDBJ databases">
        <authorList>
            <person name="Palmer J.M."/>
        </authorList>
    </citation>
    <scope>NUCLEOTIDE SEQUENCE</scope>
    <source>
        <strain evidence="1">SCRP734</strain>
    </source>
</reference>
<gene>
    <name evidence="1" type="ORF">PHYPSEUDO_000492</name>
</gene>
<accession>A0A8T1W173</accession>
<comment type="caution">
    <text evidence="1">The sequence shown here is derived from an EMBL/GenBank/DDBJ whole genome shotgun (WGS) entry which is preliminary data.</text>
</comment>
<dbReference type="EMBL" id="JAGDFM010000104">
    <property type="protein sequence ID" value="KAG7386278.1"/>
    <property type="molecule type" value="Genomic_DNA"/>
</dbReference>
<dbReference type="OrthoDB" id="128457at2759"/>
<keyword evidence="2" id="KW-1185">Reference proteome</keyword>
<evidence type="ECO:0000313" key="1">
    <source>
        <dbReference type="EMBL" id="KAG7386278.1"/>
    </source>
</evidence>
<protein>
    <submittedName>
        <fullName evidence="1">Uncharacterized protein</fullName>
    </submittedName>
</protein>
<name>A0A8T1W173_9STRA</name>
<proteinExistence type="predicted"/>